<dbReference type="EMBL" id="KV418646">
    <property type="protein sequence ID" value="KZP02370.1"/>
    <property type="molecule type" value="Genomic_DNA"/>
</dbReference>
<evidence type="ECO:0000256" key="1">
    <source>
        <dbReference type="SAM" id="MobiDB-lite"/>
    </source>
</evidence>
<feature type="non-terminal residue" evidence="2">
    <location>
        <position position="1"/>
    </location>
</feature>
<reference evidence="2 3" key="1">
    <citation type="journal article" date="2016" name="Mol. Biol. Evol.">
        <title>Comparative Genomics of Early-Diverging Mushroom-Forming Fungi Provides Insights into the Origins of Lignocellulose Decay Capabilities.</title>
        <authorList>
            <person name="Nagy L.G."/>
            <person name="Riley R."/>
            <person name="Tritt A."/>
            <person name="Adam C."/>
            <person name="Daum C."/>
            <person name="Floudas D."/>
            <person name="Sun H."/>
            <person name="Yadav J.S."/>
            <person name="Pangilinan J."/>
            <person name="Larsson K.H."/>
            <person name="Matsuura K."/>
            <person name="Barry K."/>
            <person name="Labutti K."/>
            <person name="Kuo R."/>
            <person name="Ohm R.A."/>
            <person name="Bhattacharya S.S."/>
            <person name="Shirouzu T."/>
            <person name="Yoshinaga Y."/>
            <person name="Martin F.M."/>
            <person name="Grigoriev I.V."/>
            <person name="Hibbett D.S."/>
        </authorList>
    </citation>
    <scope>NUCLEOTIDE SEQUENCE [LARGE SCALE GENOMIC DNA]</scope>
    <source>
        <strain evidence="2 3">CBS 109695</strain>
    </source>
</reference>
<feature type="region of interest" description="Disordered" evidence="1">
    <location>
        <begin position="70"/>
        <end position="94"/>
    </location>
</feature>
<dbReference type="OrthoDB" id="2976553at2759"/>
<evidence type="ECO:0000313" key="2">
    <source>
        <dbReference type="EMBL" id="KZP02370.1"/>
    </source>
</evidence>
<protein>
    <submittedName>
        <fullName evidence="2">Uncharacterized protein</fullName>
    </submittedName>
</protein>
<evidence type="ECO:0000313" key="3">
    <source>
        <dbReference type="Proteomes" id="UP000076532"/>
    </source>
</evidence>
<sequence>WTLTHIQWWGGWADGEHYLLNNLHSYEEDHADVLCPIPKNASQSHARAAALAQSLCCDEAHHMLGMPAVETKSHSRDHTGCTLSSERAVASKSP</sequence>
<dbReference type="AlphaFoldDB" id="A0A167SYC3"/>
<gene>
    <name evidence="2" type="ORF">FIBSPDRAFT_770813</name>
</gene>
<dbReference type="Proteomes" id="UP000076532">
    <property type="component" value="Unassembled WGS sequence"/>
</dbReference>
<proteinExistence type="predicted"/>
<keyword evidence="3" id="KW-1185">Reference proteome</keyword>
<dbReference type="STRING" id="436010.A0A167SYC3"/>
<name>A0A167SYC3_9AGAM</name>
<organism evidence="2 3">
    <name type="scientific">Athelia psychrophila</name>
    <dbReference type="NCBI Taxonomy" id="1759441"/>
    <lineage>
        <taxon>Eukaryota</taxon>
        <taxon>Fungi</taxon>
        <taxon>Dikarya</taxon>
        <taxon>Basidiomycota</taxon>
        <taxon>Agaricomycotina</taxon>
        <taxon>Agaricomycetes</taxon>
        <taxon>Agaricomycetidae</taxon>
        <taxon>Atheliales</taxon>
        <taxon>Atheliaceae</taxon>
        <taxon>Athelia</taxon>
    </lineage>
</organism>
<accession>A0A167SYC3</accession>